<gene>
    <name evidence="2" type="ORF">S01H1_23802</name>
</gene>
<protein>
    <recommendedName>
        <fullName evidence="1">ABC transporter domain-containing protein</fullName>
    </recommendedName>
</protein>
<feature type="non-terminal residue" evidence="2">
    <location>
        <position position="1"/>
    </location>
</feature>
<dbReference type="Gene3D" id="3.40.50.300">
    <property type="entry name" value="P-loop containing nucleotide triphosphate hydrolases"/>
    <property type="match status" value="1"/>
</dbReference>
<accession>X0UH72</accession>
<dbReference type="SUPFAM" id="SSF52540">
    <property type="entry name" value="P-loop containing nucleoside triphosphate hydrolases"/>
    <property type="match status" value="1"/>
</dbReference>
<organism evidence="2">
    <name type="scientific">marine sediment metagenome</name>
    <dbReference type="NCBI Taxonomy" id="412755"/>
    <lineage>
        <taxon>unclassified sequences</taxon>
        <taxon>metagenomes</taxon>
        <taxon>ecological metagenomes</taxon>
    </lineage>
</organism>
<dbReference type="PANTHER" id="PTHR43230:SF3">
    <property type="entry name" value="ABC-TYPE DIPEPTIDE_OLIGOPEPTIDE TRANSPORT SYSTEM, ATPASE COMPONENT"/>
    <property type="match status" value="1"/>
</dbReference>
<name>X0UH72_9ZZZZ</name>
<dbReference type="GO" id="GO:0016887">
    <property type="term" value="F:ATP hydrolysis activity"/>
    <property type="evidence" value="ECO:0007669"/>
    <property type="project" value="InterPro"/>
</dbReference>
<proteinExistence type="predicted"/>
<evidence type="ECO:0000313" key="2">
    <source>
        <dbReference type="EMBL" id="GAF87870.1"/>
    </source>
</evidence>
<feature type="domain" description="ABC transporter" evidence="1">
    <location>
        <begin position="4"/>
        <end position="52"/>
    </location>
</feature>
<reference evidence="2" key="1">
    <citation type="journal article" date="2014" name="Front. Microbiol.">
        <title>High frequency of phylogenetically diverse reductive dehalogenase-homologous genes in deep subseafloor sedimentary metagenomes.</title>
        <authorList>
            <person name="Kawai M."/>
            <person name="Futagami T."/>
            <person name="Toyoda A."/>
            <person name="Takaki Y."/>
            <person name="Nishi S."/>
            <person name="Hori S."/>
            <person name="Arai W."/>
            <person name="Tsubouchi T."/>
            <person name="Morono Y."/>
            <person name="Uchiyama I."/>
            <person name="Ito T."/>
            <person name="Fujiyama A."/>
            <person name="Inagaki F."/>
            <person name="Takami H."/>
        </authorList>
    </citation>
    <scope>NUCLEOTIDE SEQUENCE</scope>
    <source>
        <strain evidence="2">Expedition CK06-06</strain>
    </source>
</reference>
<dbReference type="PANTHER" id="PTHR43230">
    <property type="entry name" value="ABC-TYPE DIPEPTIDE/OLIGOPEPTIDE TRANSPORT SYSTEM, ATPASE COMPONENT"/>
    <property type="match status" value="1"/>
</dbReference>
<dbReference type="InterPro" id="IPR003439">
    <property type="entry name" value="ABC_transporter-like_ATP-bd"/>
</dbReference>
<dbReference type="GO" id="GO:0005524">
    <property type="term" value="F:ATP binding"/>
    <property type="evidence" value="ECO:0007669"/>
    <property type="project" value="InterPro"/>
</dbReference>
<dbReference type="AlphaFoldDB" id="X0UH72"/>
<dbReference type="InterPro" id="IPR027417">
    <property type="entry name" value="P-loop_NTPase"/>
</dbReference>
<evidence type="ECO:0000259" key="1">
    <source>
        <dbReference type="Pfam" id="PF00005"/>
    </source>
</evidence>
<sequence>ELIEGALETVGLRPEEILGRFPRELSGGQRQRLAIARAVLIRPRVVIADEPVSMVDASLRATILSHLLRLHRDLGASFLYITHDLATARQVSRRILVLYRGTVVEAGETEEVISAP</sequence>
<feature type="non-terminal residue" evidence="2">
    <location>
        <position position="116"/>
    </location>
</feature>
<dbReference type="Pfam" id="PF00005">
    <property type="entry name" value="ABC_tran"/>
    <property type="match status" value="1"/>
</dbReference>
<comment type="caution">
    <text evidence="2">The sequence shown here is derived from an EMBL/GenBank/DDBJ whole genome shotgun (WGS) entry which is preliminary data.</text>
</comment>
<dbReference type="EMBL" id="BARS01013881">
    <property type="protein sequence ID" value="GAF87870.1"/>
    <property type="molecule type" value="Genomic_DNA"/>
</dbReference>